<dbReference type="AlphaFoldDB" id="A0AAD7FU50"/>
<reference evidence="2" key="1">
    <citation type="submission" date="2023-03" db="EMBL/GenBank/DDBJ databases">
        <title>Massive genome expansion in bonnet fungi (Mycena s.s.) driven by repeated elements and novel gene families across ecological guilds.</title>
        <authorList>
            <consortium name="Lawrence Berkeley National Laboratory"/>
            <person name="Harder C.B."/>
            <person name="Miyauchi S."/>
            <person name="Viragh M."/>
            <person name="Kuo A."/>
            <person name="Thoen E."/>
            <person name="Andreopoulos B."/>
            <person name="Lu D."/>
            <person name="Skrede I."/>
            <person name="Drula E."/>
            <person name="Henrissat B."/>
            <person name="Morin E."/>
            <person name="Kohler A."/>
            <person name="Barry K."/>
            <person name="LaButti K."/>
            <person name="Morin E."/>
            <person name="Salamov A."/>
            <person name="Lipzen A."/>
            <person name="Mereny Z."/>
            <person name="Hegedus B."/>
            <person name="Baldrian P."/>
            <person name="Stursova M."/>
            <person name="Weitz H."/>
            <person name="Taylor A."/>
            <person name="Grigoriev I.V."/>
            <person name="Nagy L.G."/>
            <person name="Martin F."/>
            <person name="Kauserud H."/>
        </authorList>
    </citation>
    <scope>NUCLEOTIDE SEQUENCE</scope>
    <source>
        <strain evidence="2">9284</strain>
    </source>
</reference>
<organism evidence="2 3">
    <name type="scientific">Roridomyces roridus</name>
    <dbReference type="NCBI Taxonomy" id="1738132"/>
    <lineage>
        <taxon>Eukaryota</taxon>
        <taxon>Fungi</taxon>
        <taxon>Dikarya</taxon>
        <taxon>Basidiomycota</taxon>
        <taxon>Agaricomycotina</taxon>
        <taxon>Agaricomycetes</taxon>
        <taxon>Agaricomycetidae</taxon>
        <taxon>Agaricales</taxon>
        <taxon>Marasmiineae</taxon>
        <taxon>Mycenaceae</taxon>
        <taxon>Roridomyces</taxon>
    </lineage>
</organism>
<feature type="coiled-coil region" evidence="1">
    <location>
        <begin position="202"/>
        <end position="229"/>
    </location>
</feature>
<gene>
    <name evidence="2" type="ORF">FB45DRAFT_863397</name>
</gene>
<dbReference type="EMBL" id="JARKIF010000005">
    <property type="protein sequence ID" value="KAJ7638265.1"/>
    <property type="molecule type" value="Genomic_DNA"/>
</dbReference>
<accession>A0AAD7FU50</accession>
<sequence length="763" mass="86864">MPKRACTTSHYQKRALRSQAHRITRQPGVISSPMFSTLLANATDSGSLPEDFAALRKMVSFLPAEFLPSYQCTPQDGLYTMWLKILGFSPEEQAELSAHVLDLPIDDLQESQVPKWPRSVIRPVYYTALYISAVTTDVDSDVIDLFKGSGLCLRRCCSEDNEMRKSGILRLTALVVSSMGRTHREPAPSEMHAYWERIEEVEFELEAEIEVLIQERDSLQAQLEREQRFRLLEQEAEQRRGRSKRADEEGSDIVHELELALEKSQAANAEIEAQANKTELRATQRAASLAKRDKWIKHLERQLEESQIQADENAVTLSKAGERTQQAEEQVENVTRDMETASLKYRLELGELKKKLRNSVDTIAARDTELQEHEQAFAALQETVECLHIELEKEKAVSLQFSANLIMNQHTYTADDTQPLRSPTLGGDSPSAAKAKLAGLTFYFEQTIVEERERRAQSEERVAALYGEVASSFFSILRKSHSSYRRCILSDNYTKSTSSGTILTDQAGRLAIHRNLQNEKNMLSAAAQKSQTKSRDLTYSATLQYHRMIEAWVDRQKALENESTTQLSNLQEKNDTLLRHNLSLTEHGTRTDRIVAAMRNALVRSERGVTRSRKGEMNDFPPCMAFDLPTPKVAPSKMASLAGVIMKSWMPASFKSRTVQAEDLTDILSLQDEVREFIHHFRAETSRWREEEEDLKQQLSTEKRKHQKYKTMYVTLEHRFNGIPEWLREQPESVLALSMVHAHGARMAVCGDLTSRPSDTVDL</sequence>
<feature type="coiled-coil region" evidence="1">
    <location>
        <begin position="254"/>
        <end position="286"/>
    </location>
</feature>
<keyword evidence="1" id="KW-0175">Coiled coil</keyword>
<protein>
    <submittedName>
        <fullName evidence="2">Uncharacterized protein</fullName>
    </submittedName>
</protein>
<dbReference type="Proteomes" id="UP001221142">
    <property type="component" value="Unassembled WGS sequence"/>
</dbReference>
<evidence type="ECO:0000256" key="1">
    <source>
        <dbReference type="SAM" id="Coils"/>
    </source>
</evidence>
<name>A0AAD7FU50_9AGAR</name>
<keyword evidence="3" id="KW-1185">Reference proteome</keyword>
<comment type="caution">
    <text evidence="2">The sequence shown here is derived from an EMBL/GenBank/DDBJ whole genome shotgun (WGS) entry which is preliminary data.</text>
</comment>
<feature type="coiled-coil region" evidence="1">
    <location>
        <begin position="317"/>
        <end position="344"/>
    </location>
</feature>
<evidence type="ECO:0000313" key="3">
    <source>
        <dbReference type="Proteomes" id="UP001221142"/>
    </source>
</evidence>
<proteinExistence type="predicted"/>
<evidence type="ECO:0000313" key="2">
    <source>
        <dbReference type="EMBL" id="KAJ7638265.1"/>
    </source>
</evidence>